<organism evidence="2 3">
    <name type="scientific">Flavobacterium segetis</name>
    <dbReference type="NCBI Taxonomy" id="271157"/>
    <lineage>
        <taxon>Bacteria</taxon>
        <taxon>Pseudomonadati</taxon>
        <taxon>Bacteroidota</taxon>
        <taxon>Flavobacteriia</taxon>
        <taxon>Flavobacteriales</taxon>
        <taxon>Flavobacteriaceae</taxon>
        <taxon>Flavobacterium</taxon>
    </lineage>
</organism>
<accession>A0A1M5IHZ4</accession>
<dbReference type="EMBL" id="FQWE01000007">
    <property type="protein sequence ID" value="SHG27403.1"/>
    <property type="molecule type" value="Genomic_DNA"/>
</dbReference>
<proteinExistence type="predicted"/>
<gene>
    <name evidence="2" type="ORF">SAMN05444396_10742</name>
</gene>
<protein>
    <submittedName>
        <fullName evidence="2">Uncharacterized protein</fullName>
    </submittedName>
</protein>
<feature type="compositionally biased region" description="Polar residues" evidence="1">
    <location>
        <begin position="32"/>
        <end position="44"/>
    </location>
</feature>
<dbReference type="AlphaFoldDB" id="A0A1M5IHZ4"/>
<reference evidence="3" key="1">
    <citation type="submission" date="2016-11" db="EMBL/GenBank/DDBJ databases">
        <authorList>
            <person name="Varghese N."/>
            <person name="Submissions S."/>
        </authorList>
    </citation>
    <scope>NUCLEOTIDE SEQUENCE [LARGE SCALE GENOMIC DNA]</scope>
    <source>
        <strain evidence="3">DSM 19741</strain>
    </source>
</reference>
<dbReference type="STRING" id="271157.SAMN05444396_10742"/>
<keyword evidence="3" id="KW-1185">Reference proteome</keyword>
<name>A0A1M5IHZ4_9FLAO</name>
<evidence type="ECO:0000313" key="3">
    <source>
        <dbReference type="Proteomes" id="UP000184036"/>
    </source>
</evidence>
<feature type="region of interest" description="Disordered" evidence="1">
    <location>
        <begin position="32"/>
        <end position="53"/>
    </location>
</feature>
<dbReference type="Proteomes" id="UP000184036">
    <property type="component" value="Unassembled WGS sequence"/>
</dbReference>
<sequence>MDFLKNREWLSVMSYQLSVNSINRVNVLSQQQSKNGIRQPTTENGYELSVIRK</sequence>
<evidence type="ECO:0000256" key="1">
    <source>
        <dbReference type="SAM" id="MobiDB-lite"/>
    </source>
</evidence>
<evidence type="ECO:0000313" key="2">
    <source>
        <dbReference type="EMBL" id="SHG27403.1"/>
    </source>
</evidence>